<proteinExistence type="predicted"/>
<dbReference type="InterPro" id="IPR036615">
    <property type="entry name" value="Mur_ligase_C_dom_sf"/>
</dbReference>
<dbReference type="SUPFAM" id="SSF53244">
    <property type="entry name" value="MurD-like peptide ligases, peptide-binding domain"/>
    <property type="match status" value="1"/>
</dbReference>
<accession>A0A381T393</accession>
<gene>
    <name evidence="1" type="ORF">METZ01_LOCUS63529</name>
</gene>
<organism evidence="1">
    <name type="scientific">marine metagenome</name>
    <dbReference type="NCBI Taxonomy" id="408172"/>
    <lineage>
        <taxon>unclassified sequences</taxon>
        <taxon>metagenomes</taxon>
        <taxon>ecological metagenomes</taxon>
    </lineage>
</organism>
<dbReference type="EMBL" id="UINC01003961">
    <property type="protein sequence ID" value="SVA10675.1"/>
    <property type="molecule type" value="Genomic_DNA"/>
</dbReference>
<sequence length="29" mass="3545">CASFDMFVDFNERGEVFKHYVLEENLNYK</sequence>
<dbReference type="GO" id="GO:0016881">
    <property type="term" value="F:acid-amino acid ligase activity"/>
    <property type="evidence" value="ECO:0007669"/>
    <property type="project" value="InterPro"/>
</dbReference>
<feature type="non-terminal residue" evidence="1">
    <location>
        <position position="1"/>
    </location>
</feature>
<evidence type="ECO:0000313" key="1">
    <source>
        <dbReference type="EMBL" id="SVA10675.1"/>
    </source>
</evidence>
<dbReference type="Gene3D" id="3.90.190.20">
    <property type="entry name" value="Mur ligase, C-terminal domain"/>
    <property type="match status" value="1"/>
</dbReference>
<name>A0A381T393_9ZZZZ</name>
<dbReference type="AlphaFoldDB" id="A0A381T393"/>
<protein>
    <submittedName>
        <fullName evidence="1">Uncharacterized protein</fullName>
    </submittedName>
</protein>
<reference evidence="1" key="1">
    <citation type="submission" date="2018-05" db="EMBL/GenBank/DDBJ databases">
        <authorList>
            <person name="Lanie J.A."/>
            <person name="Ng W.-L."/>
            <person name="Kazmierczak K.M."/>
            <person name="Andrzejewski T.M."/>
            <person name="Davidsen T.M."/>
            <person name="Wayne K.J."/>
            <person name="Tettelin H."/>
            <person name="Glass J.I."/>
            <person name="Rusch D."/>
            <person name="Podicherti R."/>
            <person name="Tsui H.-C.T."/>
            <person name="Winkler M.E."/>
        </authorList>
    </citation>
    <scope>NUCLEOTIDE SEQUENCE</scope>
</reference>